<dbReference type="GO" id="GO:0098849">
    <property type="term" value="P:cellular detoxification of cadmium ion"/>
    <property type="evidence" value="ECO:0007669"/>
    <property type="project" value="TreeGrafter"/>
</dbReference>
<feature type="domain" description="Peptidase C83" evidence="6">
    <location>
        <begin position="1"/>
        <end position="221"/>
    </location>
</feature>
<dbReference type="Gene3D" id="3.90.70.30">
    <property type="entry name" value="Phytochelatin synthase, N-terminal domain"/>
    <property type="match status" value="1"/>
</dbReference>
<dbReference type="InterPro" id="IPR015407">
    <property type="entry name" value="Phytochelatin_synthase_C"/>
</dbReference>
<dbReference type="PANTHER" id="PTHR33447">
    <property type="entry name" value="GLUTATHIONE GAMMA-GLUTAMYLCYSTEINYLTRANSFERASE"/>
    <property type="match status" value="1"/>
</dbReference>
<dbReference type="OrthoDB" id="448954at2759"/>
<dbReference type="FunFam" id="3.90.70.30:FF:000001">
    <property type="entry name" value="Glutathione gamma-glutamylcysteinyltransferase 1"/>
    <property type="match status" value="1"/>
</dbReference>
<keyword evidence="4" id="KW-0479">Metal-binding</keyword>
<evidence type="ECO:0000313" key="8">
    <source>
        <dbReference type="RefSeq" id="XP_010905810.1"/>
    </source>
</evidence>
<evidence type="ECO:0000256" key="2">
    <source>
        <dbReference type="ARBA" id="ARBA00022539"/>
    </source>
</evidence>
<dbReference type="Pfam" id="PF05023">
    <property type="entry name" value="Phytochelatin"/>
    <property type="match status" value="1"/>
</dbReference>
<dbReference type="GO" id="GO:0010273">
    <property type="term" value="P:detoxification of copper ion"/>
    <property type="evidence" value="ECO:0007669"/>
    <property type="project" value="TreeGrafter"/>
</dbReference>
<dbReference type="AlphaFoldDB" id="A0A6I9QA26"/>
<reference evidence="8" key="1">
    <citation type="submission" date="2025-08" db="UniProtKB">
        <authorList>
            <consortium name="RefSeq"/>
        </authorList>
    </citation>
    <scope>IDENTIFICATION</scope>
</reference>
<dbReference type="SUPFAM" id="SSF54001">
    <property type="entry name" value="Cysteine proteinases"/>
    <property type="match status" value="1"/>
</dbReference>
<evidence type="ECO:0000256" key="1">
    <source>
        <dbReference type="ARBA" id="ARBA00012468"/>
    </source>
</evidence>
<dbReference type="Pfam" id="PF09328">
    <property type="entry name" value="Phytochelatin_C"/>
    <property type="match status" value="1"/>
</dbReference>
<dbReference type="PROSITE" id="PS51443">
    <property type="entry name" value="PCS"/>
    <property type="match status" value="1"/>
</dbReference>
<dbReference type="GO" id="GO:0016756">
    <property type="term" value="F:glutathione gamma-glutamylcysteinyltransferase activity"/>
    <property type="evidence" value="ECO:0007669"/>
    <property type="project" value="UniProtKB-EC"/>
</dbReference>
<dbReference type="InterPro" id="IPR007719">
    <property type="entry name" value="PCS_N"/>
</dbReference>
<dbReference type="GeneID" id="105032919"/>
<dbReference type="InParanoid" id="A0A6I9QA26"/>
<evidence type="ECO:0000256" key="5">
    <source>
        <dbReference type="ARBA" id="ARBA00023315"/>
    </source>
</evidence>
<name>A0A6I9QA26_ELAGV</name>
<dbReference type="GO" id="GO:0046938">
    <property type="term" value="P:phytochelatin biosynthetic process"/>
    <property type="evidence" value="ECO:0007669"/>
    <property type="project" value="InterPro"/>
</dbReference>
<evidence type="ECO:0000256" key="3">
    <source>
        <dbReference type="ARBA" id="ARBA00022679"/>
    </source>
</evidence>
<dbReference type="PANTHER" id="PTHR33447:SF2">
    <property type="entry name" value="GLUTATHIONE GAMMA-GLUTAMYLCYSTEINYLTRANSFERASE"/>
    <property type="match status" value="1"/>
</dbReference>
<keyword evidence="5" id="KW-0012">Acyltransferase</keyword>
<dbReference type="KEGG" id="egu:105032919"/>
<dbReference type="InterPro" id="IPR038156">
    <property type="entry name" value="PCS_N_sf"/>
</dbReference>
<evidence type="ECO:0000313" key="7">
    <source>
        <dbReference type="Proteomes" id="UP000504607"/>
    </source>
</evidence>
<keyword evidence="7" id="KW-1185">Reference proteome</keyword>
<dbReference type="EC" id="2.3.2.15" evidence="1"/>
<dbReference type="RefSeq" id="XP_010905810.1">
    <property type="nucleotide sequence ID" value="XM_010907508.1"/>
</dbReference>
<sequence>MAVASLYRRVLPSPPAIEFASDEGKRLFSEAFQSGTMEGFFKLISYFQTQSEPAYCGLASLSVVLNALAIDPGRKWKGPWRWFDESMLDCCEPLDKVKAEGITFGKVACLAHCAGAKVEAYRTSHSSVDDFRNHVIKCTSSEDCHLIASYHRKPFKQTGSGHFSPIGGYHAESDMVLILDVARFKYPPHWVPLELLWKAMDTIDEATGHHRGFMLLSRLQKAPSLLYTLSCCHESWVSMARYLIDDVPILLKSEGVSSVPEVLFLLFKSLPASVGDFIKWVAEVRRQEEDGSILSKEEEERLAAKEEVLQQVCETELYKFVTDFLSCASSYCTSFLSLSNEVSLSEIAASVCCQGAAILTGGLGFIQQFGFRTTCVKCLRANGDAPITVVSGMVVSGNNEQGVDMLVPESTAKSKSCCSYNPSDCVLKHPSSNDALTVLLLALPPSTWQGIKDEKLLAEIHDLVSTENLPDVLQQEVLHLRSQLHFLEKAKDKEVEGEIVSLLQL</sequence>
<dbReference type="InterPro" id="IPR038765">
    <property type="entry name" value="Papain-like_cys_pep_sf"/>
</dbReference>
<keyword evidence="2" id="KW-0104">Cadmium</keyword>
<dbReference type="GO" id="GO:0046872">
    <property type="term" value="F:metal ion binding"/>
    <property type="evidence" value="ECO:0007669"/>
    <property type="project" value="UniProtKB-KW"/>
</dbReference>
<keyword evidence="3" id="KW-0808">Transferase</keyword>
<dbReference type="Proteomes" id="UP000504607">
    <property type="component" value="Unplaced"/>
</dbReference>
<gene>
    <name evidence="8" type="primary">LOC105032919</name>
</gene>
<accession>A0A6I9QA26</accession>
<proteinExistence type="predicted"/>
<evidence type="ECO:0000256" key="4">
    <source>
        <dbReference type="ARBA" id="ARBA00022723"/>
    </source>
</evidence>
<protein>
    <recommendedName>
        <fullName evidence="1">glutathione gamma-glutamylcysteinyltransferase</fullName>
        <ecNumber evidence="1">2.3.2.15</ecNumber>
    </recommendedName>
</protein>
<dbReference type="InterPro" id="IPR040409">
    <property type="entry name" value="PCS-like"/>
</dbReference>
<organism evidence="7 8">
    <name type="scientific">Elaeis guineensis var. tenera</name>
    <name type="common">Oil palm</name>
    <dbReference type="NCBI Taxonomy" id="51953"/>
    <lineage>
        <taxon>Eukaryota</taxon>
        <taxon>Viridiplantae</taxon>
        <taxon>Streptophyta</taxon>
        <taxon>Embryophyta</taxon>
        <taxon>Tracheophyta</taxon>
        <taxon>Spermatophyta</taxon>
        <taxon>Magnoliopsida</taxon>
        <taxon>Liliopsida</taxon>
        <taxon>Arecaceae</taxon>
        <taxon>Arecoideae</taxon>
        <taxon>Cocoseae</taxon>
        <taxon>Elaeidinae</taxon>
        <taxon>Elaeis</taxon>
    </lineage>
</organism>
<evidence type="ECO:0000259" key="6">
    <source>
        <dbReference type="PROSITE" id="PS51443"/>
    </source>
</evidence>